<proteinExistence type="predicted"/>
<dbReference type="Proteomes" id="UP000244240">
    <property type="component" value="Unassembled WGS sequence"/>
</dbReference>
<dbReference type="CDD" id="cd02947">
    <property type="entry name" value="TRX_family"/>
    <property type="match status" value="1"/>
</dbReference>
<dbReference type="OrthoDB" id="6120799at2"/>
<name>A0A2T6BRZ9_9BACL</name>
<sequence>MDLNGWFEKGWTGREYIDSMKVNREELLSVYERYSLPEEDRRYYESLRERNLRAVVLTADWCGDAMLCVPILMRIAEAAAIDMRYLNRDDHPELMDRYLTNGKSRSIPIFIFIAPDGKEVAVWGPRSPEVQRLVDEMRAALPSKEDPDFEEKQREMYRGFKTRLLEERQLWETVNRSVKKRFREQRIS</sequence>
<dbReference type="RefSeq" id="WP_108024036.1">
    <property type="nucleotide sequence ID" value="NZ_QBKR01000014.1"/>
</dbReference>
<evidence type="ECO:0000313" key="1">
    <source>
        <dbReference type="EMBL" id="PTX58865.1"/>
    </source>
</evidence>
<protein>
    <submittedName>
        <fullName evidence="1">Thioredoxin-like protein</fullName>
    </submittedName>
</protein>
<accession>A0A2T6BRZ9</accession>
<evidence type="ECO:0000313" key="2">
    <source>
        <dbReference type="Proteomes" id="UP000244240"/>
    </source>
</evidence>
<reference evidence="1 2" key="1">
    <citation type="submission" date="2018-04" db="EMBL/GenBank/DDBJ databases">
        <title>Genomic Encyclopedia of Archaeal and Bacterial Type Strains, Phase II (KMG-II): from individual species to whole genera.</title>
        <authorList>
            <person name="Goeker M."/>
        </authorList>
    </citation>
    <scope>NUCLEOTIDE SEQUENCE [LARGE SCALE GENOMIC DNA]</scope>
    <source>
        <strain evidence="1 2">DSM 45787</strain>
    </source>
</reference>
<dbReference type="Pfam" id="PF14595">
    <property type="entry name" value="Thioredoxin_9"/>
    <property type="match status" value="1"/>
</dbReference>
<dbReference type="InterPro" id="IPR036249">
    <property type="entry name" value="Thioredoxin-like_sf"/>
</dbReference>
<gene>
    <name evidence="1" type="ORF">C8P63_11447</name>
</gene>
<comment type="caution">
    <text evidence="1">The sequence shown here is derived from an EMBL/GenBank/DDBJ whole genome shotgun (WGS) entry which is preliminary data.</text>
</comment>
<dbReference type="EMBL" id="QBKR01000014">
    <property type="protein sequence ID" value="PTX58865.1"/>
    <property type="molecule type" value="Genomic_DNA"/>
</dbReference>
<dbReference type="SUPFAM" id="SSF52833">
    <property type="entry name" value="Thioredoxin-like"/>
    <property type="match status" value="1"/>
</dbReference>
<dbReference type="Gene3D" id="3.40.30.10">
    <property type="entry name" value="Glutaredoxin"/>
    <property type="match status" value="1"/>
</dbReference>
<dbReference type="AlphaFoldDB" id="A0A2T6BRZ9"/>
<organism evidence="1 2">
    <name type="scientific">Melghirimyces profundicolus</name>
    <dbReference type="NCBI Taxonomy" id="1242148"/>
    <lineage>
        <taxon>Bacteria</taxon>
        <taxon>Bacillati</taxon>
        <taxon>Bacillota</taxon>
        <taxon>Bacilli</taxon>
        <taxon>Bacillales</taxon>
        <taxon>Thermoactinomycetaceae</taxon>
        <taxon>Melghirimyces</taxon>
    </lineage>
</organism>
<keyword evidence="2" id="KW-1185">Reference proteome</keyword>